<accession>A0A834LPL1</accession>
<proteinExistence type="predicted"/>
<reference evidence="1" key="1">
    <citation type="submission" date="2019-11" db="EMBL/GenBank/DDBJ databases">
        <authorList>
            <person name="Liu Y."/>
            <person name="Hou J."/>
            <person name="Li T.-Q."/>
            <person name="Guan C.-H."/>
            <person name="Wu X."/>
            <person name="Wu H.-Z."/>
            <person name="Ling F."/>
            <person name="Zhang R."/>
            <person name="Shi X.-G."/>
            <person name="Ren J.-P."/>
            <person name="Chen E.-F."/>
            <person name="Sun J.-M."/>
        </authorList>
    </citation>
    <scope>NUCLEOTIDE SEQUENCE</scope>
    <source>
        <strain evidence="1">Adult_tree_wgs_1</strain>
        <tissue evidence="1">Leaves</tissue>
    </source>
</reference>
<protein>
    <submittedName>
        <fullName evidence="1">Uncharacterized protein</fullName>
    </submittedName>
</protein>
<organism evidence="1 2">
    <name type="scientific">Rhododendron simsii</name>
    <name type="common">Sims's rhododendron</name>
    <dbReference type="NCBI Taxonomy" id="118357"/>
    <lineage>
        <taxon>Eukaryota</taxon>
        <taxon>Viridiplantae</taxon>
        <taxon>Streptophyta</taxon>
        <taxon>Embryophyta</taxon>
        <taxon>Tracheophyta</taxon>
        <taxon>Spermatophyta</taxon>
        <taxon>Magnoliopsida</taxon>
        <taxon>eudicotyledons</taxon>
        <taxon>Gunneridae</taxon>
        <taxon>Pentapetalae</taxon>
        <taxon>asterids</taxon>
        <taxon>Ericales</taxon>
        <taxon>Ericaceae</taxon>
        <taxon>Ericoideae</taxon>
        <taxon>Rhodoreae</taxon>
        <taxon>Rhododendron</taxon>
    </lineage>
</organism>
<dbReference type="AlphaFoldDB" id="A0A834LPL1"/>
<dbReference type="Proteomes" id="UP000626092">
    <property type="component" value="Unassembled WGS sequence"/>
</dbReference>
<evidence type="ECO:0000313" key="1">
    <source>
        <dbReference type="EMBL" id="KAF7143801.1"/>
    </source>
</evidence>
<dbReference type="OrthoDB" id="1899935at2759"/>
<evidence type="ECO:0000313" key="2">
    <source>
        <dbReference type="Proteomes" id="UP000626092"/>
    </source>
</evidence>
<dbReference type="EMBL" id="WJXA01000005">
    <property type="protein sequence ID" value="KAF7143801.1"/>
    <property type="molecule type" value="Genomic_DNA"/>
</dbReference>
<keyword evidence="2" id="KW-1185">Reference proteome</keyword>
<gene>
    <name evidence="1" type="ORF">RHSIM_Rhsim05G0145300</name>
</gene>
<comment type="caution">
    <text evidence="1">The sequence shown here is derived from an EMBL/GenBank/DDBJ whole genome shotgun (WGS) entry which is preliminary data.</text>
</comment>
<sequence>MKVEKDLFGVDVDYHLQKVDMEYICELKELFIQCIVLSMSAFIIYEGNKGNRRRSLHWKVVQCPKQQTDVECRFYIMMVMRDLIRDQGILSKNNASYDVD</sequence>
<name>A0A834LPL1_RHOSS</name>